<name>A0ABR8D7J6_9NOST</name>
<evidence type="ECO:0008006" key="3">
    <source>
        <dbReference type="Google" id="ProtNLM"/>
    </source>
</evidence>
<protein>
    <recommendedName>
        <fullName evidence="3">CpcD</fullName>
    </recommendedName>
</protein>
<keyword evidence="2" id="KW-1185">Reference proteome</keyword>
<gene>
    <name evidence="1" type="ORF">H6G83_21505</name>
</gene>
<proteinExistence type="predicted"/>
<dbReference type="EMBL" id="JACJSG010000031">
    <property type="protein sequence ID" value="MBD2503148.1"/>
    <property type="molecule type" value="Genomic_DNA"/>
</dbReference>
<dbReference type="Proteomes" id="UP000661112">
    <property type="component" value="Unassembled WGS sequence"/>
</dbReference>
<evidence type="ECO:0000313" key="1">
    <source>
        <dbReference type="EMBL" id="MBD2503148.1"/>
    </source>
</evidence>
<reference evidence="1 2" key="1">
    <citation type="journal article" date="2020" name="ISME J.">
        <title>Comparative genomics reveals insights into cyanobacterial evolution and habitat adaptation.</title>
        <authorList>
            <person name="Chen M.Y."/>
            <person name="Teng W.K."/>
            <person name="Zhao L."/>
            <person name="Hu C.X."/>
            <person name="Zhou Y.K."/>
            <person name="Han B.P."/>
            <person name="Song L.R."/>
            <person name="Shu W.S."/>
        </authorList>
    </citation>
    <scope>NUCLEOTIDE SEQUENCE [LARGE SCALE GENOMIC DNA]</scope>
    <source>
        <strain evidence="1 2">FACHB-119</strain>
    </source>
</reference>
<accession>A0ABR8D7J6</accession>
<dbReference type="RefSeq" id="WP_190476013.1">
    <property type="nucleotide sequence ID" value="NZ_JACJSG010000031.1"/>
</dbReference>
<organism evidence="1 2">
    <name type="scientific">Anabaena azotica FACHB-119</name>
    <dbReference type="NCBI Taxonomy" id="947527"/>
    <lineage>
        <taxon>Bacteria</taxon>
        <taxon>Bacillati</taxon>
        <taxon>Cyanobacteriota</taxon>
        <taxon>Cyanophyceae</taxon>
        <taxon>Nostocales</taxon>
        <taxon>Nostocaceae</taxon>
        <taxon>Anabaena</taxon>
        <taxon>Anabaena azotica</taxon>
    </lineage>
</organism>
<comment type="caution">
    <text evidence="1">The sequence shown here is derived from an EMBL/GenBank/DDBJ whole genome shotgun (WGS) entry which is preliminary data.</text>
</comment>
<evidence type="ECO:0000313" key="2">
    <source>
        <dbReference type="Proteomes" id="UP000661112"/>
    </source>
</evidence>
<sequence length="59" mass="6754">MTYRDEIRPWAIYQVMPDCQNVCVTRLRKKSDAEAYASILRQGGGSFQVVFDQPAEVKS</sequence>